<comment type="caution">
    <text evidence="2">The sequence shown here is derived from an EMBL/GenBank/DDBJ whole genome shotgun (WGS) entry which is preliminary data.</text>
</comment>
<dbReference type="EMBL" id="CADEPM010000004">
    <property type="protein sequence ID" value="CAB3404155.1"/>
    <property type="molecule type" value="Genomic_DNA"/>
</dbReference>
<dbReference type="PANTHER" id="PTHR21325">
    <property type="entry name" value="PHOSPHOLIPASE B, PLB1"/>
    <property type="match status" value="1"/>
</dbReference>
<keyword evidence="1" id="KW-0812">Transmembrane</keyword>
<feature type="transmembrane region" description="Helical" evidence="1">
    <location>
        <begin position="51"/>
        <end position="69"/>
    </location>
</feature>
<dbReference type="SUPFAM" id="SSF52266">
    <property type="entry name" value="SGNH hydrolase"/>
    <property type="match status" value="1"/>
</dbReference>
<dbReference type="InterPro" id="IPR001087">
    <property type="entry name" value="GDSL"/>
</dbReference>
<evidence type="ECO:0000313" key="2">
    <source>
        <dbReference type="EMBL" id="CAB3404155.1"/>
    </source>
</evidence>
<dbReference type="Gene3D" id="3.40.50.1110">
    <property type="entry name" value="SGNH hydrolase"/>
    <property type="match status" value="1"/>
</dbReference>
<keyword evidence="1" id="KW-0472">Membrane</keyword>
<dbReference type="InterPro" id="IPR035547">
    <property type="entry name" value="Phospholipase_B"/>
</dbReference>
<feature type="transmembrane region" description="Helical" evidence="1">
    <location>
        <begin position="16"/>
        <end position="39"/>
    </location>
</feature>
<dbReference type="CDD" id="cd01824">
    <property type="entry name" value="Phospholipase_B_like"/>
    <property type="match status" value="1"/>
</dbReference>
<dbReference type="InterPro" id="IPR038885">
    <property type="entry name" value="PLB1"/>
</dbReference>
<dbReference type="Pfam" id="PF00657">
    <property type="entry name" value="Lipase_GDSL"/>
    <property type="match status" value="1"/>
</dbReference>
<organism evidence="2 3">
    <name type="scientific">Caenorhabditis bovis</name>
    <dbReference type="NCBI Taxonomy" id="2654633"/>
    <lineage>
        <taxon>Eukaryota</taxon>
        <taxon>Metazoa</taxon>
        <taxon>Ecdysozoa</taxon>
        <taxon>Nematoda</taxon>
        <taxon>Chromadorea</taxon>
        <taxon>Rhabditida</taxon>
        <taxon>Rhabditina</taxon>
        <taxon>Rhabditomorpha</taxon>
        <taxon>Rhabditoidea</taxon>
        <taxon>Rhabditidae</taxon>
        <taxon>Peloderinae</taxon>
        <taxon>Caenorhabditis</taxon>
    </lineage>
</organism>
<protein>
    <submittedName>
        <fullName evidence="2">Uncharacterized protein</fullName>
    </submittedName>
</protein>
<feature type="transmembrane region" description="Helical" evidence="1">
    <location>
        <begin position="126"/>
        <end position="149"/>
    </location>
</feature>
<dbReference type="GO" id="GO:0006644">
    <property type="term" value="P:phospholipid metabolic process"/>
    <property type="evidence" value="ECO:0007669"/>
    <property type="project" value="TreeGrafter"/>
</dbReference>
<evidence type="ECO:0000256" key="1">
    <source>
        <dbReference type="SAM" id="Phobius"/>
    </source>
</evidence>
<sequence length="611" mass="68539">MESVAPNRDVRFFVQWPFGILMASQTILSLLSLVILYFSPFLYEGTSFVRLVLLFILFSSILMNFYHFIGYSRKVYMIGRYPLFIPSTYIVLMYSFGGCILMTISTLIALIGFFDSLRFKYTLTIAYSLLTITCTLLTLACGRIAVLLFRAAPNGQTKGLVNVAIEACSAIIAPPTEELEKFSAIFNDWKQLREQFVNKSKDYPFGYSNISCWKTIPIAGPATSVHQLHPSQIDVIAVLGDSISLAEAAKANSIYDIGSPNPGVNFASGEDVTINEQATLLNIFQEFSKNVLGGSSDEIRQPYDFNFAEVGACSSSLPDQSELLAGELERVLGADNKKFWKFINIFIGHNDFCKICQNQSEINSSGFANSLRTSLSVIRSKIPRAFINLLPPINVYLHSATHQNVPFCKTFHTFVCPCILNLTSSDYDNIKRDYDKAIEQVVREFDDPSNDNFAVVLASAMDIKKVPQIENSPNLAFFALDCFHLSQMSHDIAAKEIWKGLFEPINQKTVFDAKHDHLNEFICPPKNCPFLRTSRNSENCVLSVKTRNGFNGYPADPRPISSTLLIALMFVIGAVAVLLFARATFRNPSESMDHERQRLLPLRHELRDSIF</sequence>
<gene>
    <name evidence="2" type="ORF">CBOVIS_LOCUS6535</name>
</gene>
<keyword evidence="1" id="KW-1133">Transmembrane helix</keyword>
<dbReference type="Proteomes" id="UP000494206">
    <property type="component" value="Unassembled WGS sequence"/>
</dbReference>
<dbReference type="OrthoDB" id="10265800at2759"/>
<dbReference type="InterPro" id="IPR036514">
    <property type="entry name" value="SGNH_hydro_sf"/>
</dbReference>
<proteinExistence type="predicted"/>
<name>A0A8S1ESE2_9PELO</name>
<evidence type="ECO:0000313" key="3">
    <source>
        <dbReference type="Proteomes" id="UP000494206"/>
    </source>
</evidence>
<feature type="transmembrane region" description="Helical" evidence="1">
    <location>
        <begin position="564"/>
        <end position="585"/>
    </location>
</feature>
<feature type="transmembrane region" description="Helical" evidence="1">
    <location>
        <begin position="89"/>
        <end position="114"/>
    </location>
</feature>
<keyword evidence="3" id="KW-1185">Reference proteome</keyword>
<accession>A0A8S1ESE2</accession>
<reference evidence="2 3" key="1">
    <citation type="submission" date="2020-04" db="EMBL/GenBank/DDBJ databases">
        <authorList>
            <person name="Laetsch R D."/>
            <person name="Stevens L."/>
            <person name="Kumar S."/>
            <person name="Blaxter L. M."/>
        </authorList>
    </citation>
    <scope>NUCLEOTIDE SEQUENCE [LARGE SCALE GENOMIC DNA]</scope>
</reference>
<dbReference type="GO" id="GO:0004620">
    <property type="term" value="F:phospholipase activity"/>
    <property type="evidence" value="ECO:0007669"/>
    <property type="project" value="InterPro"/>
</dbReference>
<dbReference type="PANTHER" id="PTHR21325:SF24">
    <property type="entry name" value="LIPASE_GDSL DOMAIN-CONTAINING PROTEIN"/>
    <property type="match status" value="1"/>
</dbReference>
<dbReference type="AlphaFoldDB" id="A0A8S1ESE2"/>